<dbReference type="SMART" id="SM00220">
    <property type="entry name" value="S_TKc"/>
    <property type="match status" value="1"/>
</dbReference>
<organism evidence="3 4">
    <name type="scientific">Dioscorea cayennensis subsp. rotundata</name>
    <name type="common">White Guinea yam</name>
    <name type="synonym">Dioscorea rotundata</name>
    <dbReference type="NCBI Taxonomy" id="55577"/>
    <lineage>
        <taxon>Eukaryota</taxon>
        <taxon>Viridiplantae</taxon>
        <taxon>Streptophyta</taxon>
        <taxon>Embryophyta</taxon>
        <taxon>Tracheophyta</taxon>
        <taxon>Spermatophyta</taxon>
        <taxon>Magnoliopsida</taxon>
        <taxon>Liliopsida</taxon>
        <taxon>Dioscoreales</taxon>
        <taxon>Dioscoreaceae</taxon>
        <taxon>Dioscorea</taxon>
    </lineage>
</organism>
<dbReference type="PANTHER" id="PTHR45863">
    <property type="entry name" value="SERINE/THREONINE-PROTEIN KINASE BSK5"/>
    <property type="match status" value="1"/>
</dbReference>
<dbReference type="PANTHER" id="PTHR45863:SF22">
    <property type="entry name" value="SERINE_THREONINE-PROTEIN KINASE BSK1"/>
    <property type="match status" value="1"/>
</dbReference>
<dbReference type="Gene3D" id="1.10.510.10">
    <property type="entry name" value="Transferase(Phosphotransferase) domain 1"/>
    <property type="match status" value="1"/>
</dbReference>
<proteinExistence type="predicted"/>
<dbReference type="PROSITE" id="PS50011">
    <property type="entry name" value="PROTEIN_KINASE_DOM"/>
    <property type="match status" value="1"/>
</dbReference>
<dbReference type="GO" id="GO:0005524">
    <property type="term" value="F:ATP binding"/>
    <property type="evidence" value="ECO:0007669"/>
    <property type="project" value="UniProtKB-KW"/>
</dbReference>
<protein>
    <submittedName>
        <fullName evidence="4">Serine/threonine-protein kinase BSK1-like</fullName>
    </submittedName>
</protein>
<dbReference type="GO" id="GO:0004672">
    <property type="term" value="F:protein kinase activity"/>
    <property type="evidence" value="ECO:0007669"/>
    <property type="project" value="InterPro"/>
</dbReference>
<dbReference type="AlphaFoldDB" id="A0AB40C813"/>
<dbReference type="Pfam" id="PF00069">
    <property type="entry name" value="Pkinase"/>
    <property type="match status" value="1"/>
</dbReference>
<dbReference type="InterPro" id="IPR011009">
    <property type="entry name" value="Kinase-like_dom_sf"/>
</dbReference>
<evidence type="ECO:0000313" key="3">
    <source>
        <dbReference type="Proteomes" id="UP001515500"/>
    </source>
</evidence>
<accession>A0AB40C813</accession>
<dbReference type="GO" id="GO:0009742">
    <property type="term" value="P:brassinosteroid mediated signaling pathway"/>
    <property type="evidence" value="ECO:0007669"/>
    <property type="project" value="InterPro"/>
</dbReference>
<dbReference type="GeneID" id="120271979"/>
<dbReference type="SUPFAM" id="SSF56112">
    <property type="entry name" value="Protein kinase-like (PK-like)"/>
    <property type="match status" value="1"/>
</dbReference>
<dbReference type="InterPro" id="IPR045845">
    <property type="entry name" value="BSK"/>
</dbReference>
<dbReference type="GO" id="GO:0012505">
    <property type="term" value="C:endomembrane system"/>
    <property type="evidence" value="ECO:0007669"/>
    <property type="project" value="UniProtKB-SubCell"/>
</dbReference>
<keyword evidence="3" id="KW-1185">Reference proteome</keyword>
<dbReference type="InterPro" id="IPR000719">
    <property type="entry name" value="Prot_kinase_dom"/>
</dbReference>
<evidence type="ECO:0000256" key="1">
    <source>
        <dbReference type="SAM" id="MobiDB-lite"/>
    </source>
</evidence>
<gene>
    <name evidence="4" type="primary">LOC120271979</name>
</gene>
<reference evidence="4" key="1">
    <citation type="submission" date="2025-08" db="UniProtKB">
        <authorList>
            <consortium name="RefSeq"/>
        </authorList>
    </citation>
    <scope>IDENTIFICATION</scope>
</reference>
<evidence type="ECO:0000313" key="4">
    <source>
        <dbReference type="RefSeq" id="XP_039134609.1"/>
    </source>
</evidence>
<dbReference type="RefSeq" id="XP_039134609.1">
    <property type="nucleotide sequence ID" value="XM_039278675.1"/>
</dbReference>
<feature type="region of interest" description="Disordered" evidence="1">
    <location>
        <begin position="227"/>
        <end position="253"/>
    </location>
</feature>
<evidence type="ECO:0000259" key="2">
    <source>
        <dbReference type="PROSITE" id="PS50011"/>
    </source>
</evidence>
<dbReference type="Proteomes" id="UP001515500">
    <property type="component" value="Chromosome 11"/>
</dbReference>
<feature type="domain" description="Protein kinase" evidence="2">
    <location>
        <begin position="1"/>
        <end position="222"/>
    </location>
</feature>
<name>A0AB40C813_DIOCR</name>
<sequence>MVKLRPFSRMWQLEREVSGHPRLVPLIGYSFDGPWMFLVAEFMPNDSLGNHLFKATKRKTMEWSMRLRVAYYIAEALEYCINEGRALYFDLNPNKVLFDEAGNPCLSCFGLVKNHRDARCYSTNIAYRPPLSTVGLITCESMIYSFGLLLRDLLTGKQISEEQALDISLGKKLPMLLDPRLMGKYPRNQSSDVVLLAEHCMQYDPGNRPTIQEVVAALAQVLSDDVGPSPTIKGDSKKPIKFSCFPSGRKRDN</sequence>